<protein>
    <submittedName>
        <fullName evidence="2">Uncharacterized protein</fullName>
    </submittedName>
</protein>
<evidence type="ECO:0000313" key="2">
    <source>
        <dbReference type="EMBL" id="ALV39805.1"/>
    </source>
</evidence>
<reference evidence="2 3" key="1">
    <citation type="submission" date="2015-12" db="EMBL/GenBank/DDBJ databases">
        <authorList>
            <person name="Shamseldin A."/>
            <person name="Moawad H."/>
            <person name="Abd El-Rahim W.M."/>
            <person name="Sadowsky M.J."/>
        </authorList>
    </citation>
    <scope>NUCLEOTIDE SEQUENCE [LARGE SCALE GENOMIC DNA]</scope>
    <source>
        <strain evidence="2 3">Ar51</strain>
    </source>
</reference>
<dbReference type="AlphaFoldDB" id="A0A0U3Q696"/>
<gene>
    <name evidence="2" type="ORF">AU252_00365</name>
</gene>
<dbReference type="STRING" id="121292.AU252_00365"/>
<proteinExistence type="predicted"/>
<name>A0A0U3Q696_9MICC</name>
<keyword evidence="1" id="KW-0472">Membrane</keyword>
<dbReference type="KEGG" id="psul:AU252_00365"/>
<feature type="transmembrane region" description="Helical" evidence="1">
    <location>
        <begin position="58"/>
        <end position="82"/>
    </location>
</feature>
<keyword evidence="1" id="KW-0812">Transmembrane</keyword>
<dbReference type="EMBL" id="CP013747">
    <property type="protein sequence ID" value="ALV39805.1"/>
    <property type="molecule type" value="Genomic_DNA"/>
</dbReference>
<organism evidence="2">
    <name type="scientific">Pseudarthrobacter sulfonivorans</name>
    <dbReference type="NCBI Taxonomy" id="121292"/>
    <lineage>
        <taxon>Bacteria</taxon>
        <taxon>Bacillati</taxon>
        <taxon>Actinomycetota</taxon>
        <taxon>Actinomycetes</taxon>
        <taxon>Micrococcales</taxon>
        <taxon>Micrococcaceae</taxon>
        <taxon>Pseudarthrobacter</taxon>
    </lineage>
</organism>
<accession>A0A0U3Q696</accession>
<sequence>MEHDGKALAADEIDVHHHRGVGMASVHVRAVVTWLAIFPLAATGMCALGALVPQWHPVLRAFVLTLVVVPTAVYLAVPRLLLFQTRIGRATRTRAQRRAKRN</sequence>
<evidence type="ECO:0000256" key="1">
    <source>
        <dbReference type="SAM" id="Phobius"/>
    </source>
</evidence>
<dbReference type="Proteomes" id="UP000065151">
    <property type="component" value="Chromosome"/>
</dbReference>
<keyword evidence="1" id="KW-1133">Transmembrane helix</keyword>
<feature type="transmembrane region" description="Helical" evidence="1">
    <location>
        <begin position="31"/>
        <end position="52"/>
    </location>
</feature>
<evidence type="ECO:0000313" key="3">
    <source>
        <dbReference type="Proteomes" id="UP000065151"/>
    </source>
</evidence>